<organism evidence="1">
    <name type="scientific">Acidobacterium capsulatum</name>
    <dbReference type="NCBI Taxonomy" id="33075"/>
    <lineage>
        <taxon>Bacteria</taxon>
        <taxon>Pseudomonadati</taxon>
        <taxon>Acidobacteriota</taxon>
        <taxon>Terriglobia</taxon>
        <taxon>Terriglobales</taxon>
        <taxon>Acidobacteriaceae</taxon>
        <taxon>Acidobacterium</taxon>
    </lineage>
</organism>
<dbReference type="AlphaFoldDB" id="A0A7V5CS37"/>
<gene>
    <name evidence="1" type="ORF">ENW50_00230</name>
</gene>
<protein>
    <submittedName>
        <fullName evidence="1">Uncharacterized protein</fullName>
    </submittedName>
</protein>
<accession>A0A7V5CS37</accession>
<name>A0A7V5CS37_9BACT</name>
<reference evidence="1" key="1">
    <citation type="journal article" date="2020" name="mSystems">
        <title>Genome- and Community-Level Interaction Insights into Carbon Utilization and Element Cycling Functions of Hydrothermarchaeota in Hydrothermal Sediment.</title>
        <authorList>
            <person name="Zhou Z."/>
            <person name="Liu Y."/>
            <person name="Xu W."/>
            <person name="Pan J."/>
            <person name="Luo Z.H."/>
            <person name="Li M."/>
        </authorList>
    </citation>
    <scope>NUCLEOTIDE SEQUENCE [LARGE SCALE GENOMIC DNA]</scope>
    <source>
        <strain evidence="1">SpSt-855</strain>
    </source>
</reference>
<evidence type="ECO:0000313" key="1">
    <source>
        <dbReference type="EMBL" id="HGY93107.1"/>
    </source>
</evidence>
<dbReference type="EMBL" id="DTKL01000004">
    <property type="protein sequence ID" value="HGY93107.1"/>
    <property type="molecule type" value="Genomic_DNA"/>
</dbReference>
<comment type="caution">
    <text evidence="1">The sequence shown here is derived from an EMBL/GenBank/DDBJ whole genome shotgun (WGS) entry which is preliminary data.</text>
</comment>
<sequence length="85" mass="9629">MTIHVELKPEMERQLAAEALARGVALELYAQRLLQEAITARNKSRARASQEEFREFLDALAGKAPNVAKLRSETFSREMIYGEHA</sequence>
<proteinExistence type="predicted"/>